<dbReference type="Gene3D" id="3.30.1360.60">
    <property type="entry name" value="Glucose permease domain IIB"/>
    <property type="match status" value="1"/>
</dbReference>
<dbReference type="PROSITE" id="PS51098">
    <property type="entry name" value="PTS_EIIB_TYPE_1"/>
    <property type="match status" value="1"/>
</dbReference>
<dbReference type="InterPro" id="IPR036878">
    <property type="entry name" value="Glu_permease_IIB"/>
</dbReference>
<dbReference type="InterPro" id="IPR050558">
    <property type="entry name" value="PTS_Sugar-Specific_Components"/>
</dbReference>
<evidence type="ECO:0000256" key="12">
    <source>
        <dbReference type="SAM" id="Phobius"/>
    </source>
</evidence>
<evidence type="ECO:0000256" key="10">
    <source>
        <dbReference type="ARBA" id="ARBA00023136"/>
    </source>
</evidence>
<evidence type="ECO:0000259" key="14">
    <source>
        <dbReference type="PROSITE" id="PS51098"/>
    </source>
</evidence>
<reference evidence="16" key="1">
    <citation type="submission" date="2023-05" db="EMBL/GenBank/DDBJ databases">
        <title>[olsenella] sp. nov., isolated from a pig farm feces dump.</title>
        <authorList>
            <person name="Chang Y.-H."/>
        </authorList>
    </citation>
    <scope>NUCLEOTIDE SEQUENCE</scope>
    <source>
        <strain evidence="16">YH-ols2217</strain>
    </source>
</reference>
<protein>
    <submittedName>
        <fullName evidence="16">Beta-glucoside-specific PTS transporter subunit IIABC</fullName>
        <ecNumber evidence="16">2.7.1.-</ecNumber>
    </submittedName>
</protein>
<dbReference type="NCBIfam" id="TIGR00830">
    <property type="entry name" value="PTBA"/>
    <property type="match status" value="1"/>
</dbReference>
<dbReference type="InterPro" id="IPR001996">
    <property type="entry name" value="PTS_IIB_1"/>
</dbReference>
<keyword evidence="3" id="KW-1003">Cell membrane</keyword>
<dbReference type="RefSeq" id="WP_283712294.1">
    <property type="nucleotide sequence ID" value="NZ_JASJEW010000001.1"/>
</dbReference>
<proteinExistence type="predicted"/>
<evidence type="ECO:0000259" key="15">
    <source>
        <dbReference type="PROSITE" id="PS51103"/>
    </source>
</evidence>
<sequence>MSGQYQSLAQQIVAQVGGKGNVTNAFHCQTRLRFSLADESVVDDDALNAIDGVMRVLHSAGQTQVVIGPHVEDVFAEVAPLLDLSQGAAGPAETEKKPSPLEAVIDFVSGTFQPIIPALSGAGMIKAVMALLVTFSVIDSSSQTYYMLNTFADAVFYFLPILLAYCEAQKLKCNPILAAGVAAMMLHPNWTSLVTAGEPVSFFGVVPFTLASYGSSVIPVILVVFVQPFVEKWLDRHIPKAINLVFVPLLTFLVMGTLAFSVLGPIGYIVGQWLAVAFTFLAENAAWAPALLIGGLLPVMVMFGIHNGIAPLGVMQMSQLGYDSIFGPGCFVSNMCQATAGAIVAFRAKDAKTRELATSGSITAYMGITEPVLYGVNLPLKWPLISSMIGGACGGLYAGLTHTHRFATGSSGLPAVLLYIGDDTLQYMLNIVIAMVIGMAVTAVVALALSARMGEQGSEEPAAAEPAAEPATTEALLCPVTGTAKPLSESSDPVFSSLMMGDGAAIDPSVGRVVAPFSGTVTALFPTNHAVGITAPDGAEALIHIGVDTVELNGRGFTGHVRQGDTVTAGQLLVEFDIDAIRAAGYTPQTMVVVTNTPAYDSVQLLEKGPVEAGERSLLRLVRHAADAAEPSPTAMAPASA</sequence>
<dbReference type="InterPro" id="IPR018113">
    <property type="entry name" value="PTrfase_EIIB_Cys"/>
</dbReference>
<feature type="transmembrane region" description="Helical" evidence="12">
    <location>
        <begin position="242"/>
        <end position="266"/>
    </location>
</feature>
<accession>A0ABT6ZJ26</accession>
<comment type="caution">
    <text evidence="16">The sequence shown here is derived from an EMBL/GenBank/DDBJ whole genome shotgun (WGS) entry which is preliminary data.</text>
</comment>
<dbReference type="Gene3D" id="2.70.70.10">
    <property type="entry name" value="Glucose Permease (Domain IIA)"/>
    <property type="match status" value="1"/>
</dbReference>
<keyword evidence="4" id="KW-0762">Sugar transport</keyword>
<name>A0ABT6ZJ26_9ACTN</name>
<feature type="domain" description="PTS EIIB type-1" evidence="14">
    <location>
        <begin position="6"/>
        <end position="88"/>
    </location>
</feature>
<feature type="domain" description="PTS EIIC type-1" evidence="15">
    <location>
        <begin position="106"/>
        <end position="465"/>
    </location>
</feature>
<keyword evidence="9 12" id="KW-1133">Transmembrane helix</keyword>
<evidence type="ECO:0000259" key="13">
    <source>
        <dbReference type="PROSITE" id="PS51093"/>
    </source>
</evidence>
<keyword evidence="6" id="KW-0598">Phosphotransferase system</keyword>
<feature type="transmembrane region" description="Helical" evidence="12">
    <location>
        <begin position="210"/>
        <end position="230"/>
    </location>
</feature>
<keyword evidence="5 16" id="KW-0808">Transferase</keyword>
<evidence type="ECO:0000256" key="6">
    <source>
        <dbReference type="ARBA" id="ARBA00022683"/>
    </source>
</evidence>
<dbReference type="GO" id="GO:0016740">
    <property type="term" value="F:transferase activity"/>
    <property type="evidence" value="ECO:0007669"/>
    <property type="project" value="UniProtKB-KW"/>
</dbReference>
<dbReference type="InterPro" id="IPR001127">
    <property type="entry name" value="PTS_EIIA_1_perm"/>
</dbReference>
<dbReference type="PANTHER" id="PTHR30175:SF1">
    <property type="entry name" value="PTS SYSTEM ARBUTIN-, CELLOBIOSE-, AND SALICIN-SPECIFIC EIIBC COMPONENT-RELATED"/>
    <property type="match status" value="1"/>
</dbReference>
<feature type="domain" description="PTS EIIA type-1" evidence="13">
    <location>
        <begin position="492"/>
        <end position="596"/>
    </location>
</feature>
<feature type="transmembrane region" description="Helical" evidence="12">
    <location>
        <begin position="325"/>
        <end position="346"/>
    </location>
</feature>
<dbReference type="PANTHER" id="PTHR30175">
    <property type="entry name" value="PHOSPHOTRANSFERASE SYSTEM TRANSPORT PROTEIN"/>
    <property type="match status" value="1"/>
</dbReference>
<dbReference type="PROSITE" id="PS00371">
    <property type="entry name" value="PTS_EIIA_TYPE_1_HIS"/>
    <property type="match status" value="1"/>
</dbReference>
<feature type="active site" description="Phosphocysteine intermediate; for EIIB activity" evidence="11">
    <location>
        <position position="28"/>
    </location>
</feature>
<evidence type="ECO:0000256" key="8">
    <source>
        <dbReference type="ARBA" id="ARBA00022777"/>
    </source>
</evidence>
<dbReference type="NCBIfam" id="TIGR01995">
    <property type="entry name" value="PTS-II-ABC-beta"/>
    <property type="match status" value="1"/>
</dbReference>
<dbReference type="Proteomes" id="UP001431693">
    <property type="component" value="Unassembled WGS sequence"/>
</dbReference>
<evidence type="ECO:0000256" key="9">
    <source>
        <dbReference type="ARBA" id="ARBA00022989"/>
    </source>
</evidence>
<dbReference type="SUPFAM" id="SSF51261">
    <property type="entry name" value="Duplicated hybrid motif"/>
    <property type="match status" value="1"/>
</dbReference>
<evidence type="ECO:0000256" key="5">
    <source>
        <dbReference type="ARBA" id="ARBA00022679"/>
    </source>
</evidence>
<dbReference type="PROSITE" id="PS01035">
    <property type="entry name" value="PTS_EIIB_TYPE_1_CYS"/>
    <property type="match status" value="1"/>
</dbReference>
<feature type="transmembrane region" description="Helical" evidence="12">
    <location>
        <begin position="286"/>
        <end position="305"/>
    </location>
</feature>
<dbReference type="Pfam" id="PF00358">
    <property type="entry name" value="PTS_EIIA_1"/>
    <property type="match status" value="1"/>
</dbReference>
<keyword evidence="8" id="KW-0418">Kinase</keyword>
<dbReference type="CDD" id="cd00212">
    <property type="entry name" value="PTS_IIB_glc"/>
    <property type="match status" value="1"/>
</dbReference>
<evidence type="ECO:0000256" key="1">
    <source>
        <dbReference type="ARBA" id="ARBA00004651"/>
    </source>
</evidence>
<keyword evidence="7 12" id="KW-0812">Transmembrane</keyword>
<dbReference type="PROSITE" id="PS51093">
    <property type="entry name" value="PTS_EIIA_TYPE_1"/>
    <property type="match status" value="1"/>
</dbReference>
<dbReference type="InterPro" id="IPR003352">
    <property type="entry name" value="PTS_EIIC"/>
</dbReference>
<evidence type="ECO:0000313" key="16">
    <source>
        <dbReference type="EMBL" id="MDJ1128651.1"/>
    </source>
</evidence>
<evidence type="ECO:0000256" key="2">
    <source>
        <dbReference type="ARBA" id="ARBA00022448"/>
    </source>
</evidence>
<feature type="transmembrane region" description="Helical" evidence="12">
    <location>
        <begin position="115"/>
        <end position="138"/>
    </location>
</feature>
<dbReference type="PROSITE" id="PS51103">
    <property type="entry name" value="PTS_EIIC_TYPE_1"/>
    <property type="match status" value="1"/>
</dbReference>
<keyword evidence="10 12" id="KW-0472">Membrane</keyword>
<dbReference type="SUPFAM" id="SSF55604">
    <property type="entry name" value="Glucose permease domain IIB"/>
    <property type="match status" value="1"/>
</dbReference>
<keyword evidence="2" id="KW-0813">Transport</keyword>
<organism evidence="16 17">
    <name type="scientific">Kribbibacterium absianum</name>
    <dbReference type="NCBI Taxonomy" id="3044210"/>
    <lineage>
        <taxon>Bacteria</taxon>
        <taxon>Bacillati</taxon>
        <taxon>Actinomycetota</taxon>
        <taxon>Coriobacteriia</taxon>
        <taxon>Coriobacteriales</taxon>
        <taxon>Kribbibacteriaceae</taxon>
        <taxon>Kribbibacterium</taxon>
    </lineage>
</organism>
<feature type="transmembrane region" description="Helical" evidence="12">
    <location>
        <begin position="144"/>
        <end position="166"/>
    </location>
</feature>
<dbReference type="InterPro" id="IPR011055">
    <property type="entry name" value="Dup_hybrid_motif"/>
</dbReference>
<evidence type="ECO:0000256" key="11">
    <source>
        <dbReference type="PROSITE-ProRule" id="PRU00421"/>
    </source>
</evidence>
<feature type="transmembrane region" description="Helical" evidence="12">
    <location>
        <begin position="427"/>
        <end position="449"/>
    </location>
</feature>
<evidence type="ECO:0000256" key="4">
    <source>
        <dbReference type="ARBA" id="ARBA00022597"/>
    </source>
</evidence>
<evidence type="ECO:0000256" key="3">
    <source>
        <dbReference type="ARBA" id="ARBA00022475"/>
    </source>
</evidence>
<comment type="subcellular location">
    <subcellularLocation>
        <location evidence="1">Cell membrane</location>
        <topology evidence="1">Multi-pass membrane protein</topology>
    </subcellularLocation>
</comment>
<dbReference type="Pfam" id="PF00367">
    <property type="entry name" value="PTS_EIIB"/>
    <property type="match status" value="1"/>
</dbReference>
<keyword evidence="17" id="KW-1185">Reference proteome</keyword>
<dbReference type="EC" id="2.7.1.-" evidence="16"/>
<gene>
    <name evidence="16" type="ORF">QJ043_00930</name>
</gene>
<evidence type="ECO:0000313" key="17">
    <source>
        <dbReference type="Proteomes" id="UP001431693"/>
    </source>
</evidence>
<evidence type="ECO:0000256" key="7">
    <source>
        <dbReference type="ARBA" id="ARBA00022692"/>
    </source>
</evidence>
<dbReference type="EMBL" id="JASJEX010000001">
    <property type="protein sequence ID" value="MDJ1128651.1"/>
    <property type="molecule type" value="Genomic_DNA"/>
</dbReference>
<dbReference type="Pfam" id="PF02378">
    <property type="entry name" value="PTS_EIIC"/>
    <property type="match status" value="1"/>
</dbReference>
<dbReference type="InterPro" id="IPR011297">
    <property type="entry name" value="PTS_IIABC_b_glu"/>
</dbReference>
<dbReference type="InterPro" id="IPR013013">
    <property type="entry name" value="PTS_EIIC_1"/>
</dbReference>